<evidence type="ECO:0000256" key="6">
    <source>
        <dbReference type="ARBA" id="ARBA00023136"/>
    </source>
</evidence>
<keyword evidence="3 7" id="KW-0812">Transmembrane</keyword>
<evidence type="ECO:0000259" key="8">
    <source>
        <dbReference type="Pfam" id="PF13839"/>
    </source>
</evidence>
<feature type="domain" description="Trichome birefringence-like N-terminal" evidence="9">
    <location>
        <begin position="82"/>
        <end position="134"/>
    </location>
</feature>
<evidence type="ECO:0000313" key="10">
    <source>
        <dbReference type="EMBL" id="GMH27170.1"/>
    </source>
</evidence>
<dbReference type="InterPro" id="IPR026057">
    <property type="entry name" value="TBL_C"/>
</dbReference>
<dbReference type="Pfam" id="PF13839">
    <property type="entry name" value="PC-Esterase"/>
    <property type="match status" value="1"/>
</dbReference>
<evidence type="ECO:0000259" key="9">
    <source>
        <dbReference type="Pfam" id="PF14416"/>
    </source>
</evidence>
<organism evidence="10 11">
    <name type="scientific">Nepenthes gracilis</name>
    <name type="common">Slender pitcher plant</name>
    <dbReference type="NCBI Taxonomy" id="150966"/>
    <lineage>
        <taxon>Eukaryota</taxon>
        <taxon>Viridiplantae</taxon>
        <taxon>Streptophyta</taxon>
        <taxon>Embryophyta</taxon>
        <taxon>Tracheophyta</taxon>
        <taxon>Spermatophyta</taxon>
        <taxon>Magnoliopsida</taxon>
        <taxon>eudicotyledons</taxon>
        <taxon>Gunneridae</taxon>
        <taxon>Pentapetalae</taxon>
        <taxon>Caryophyllales</taxon>
        <taxon>Nepenthaceae</taxon>
        <taxon>Nepenthes</taxon>
    </lineage>
</organism>
<keyword evidence="11" id="KW-1185">Reference proteome</keyword>
<evidence type="ECO:0000256" key="3">
    <source>
        <dbReference type="ARBA" id="ARBA00022692"/>
    </source>
</evidence>
<evidence type="ECO:0000256" key="1">
    <source>
        <dbReference type="ARBA" id="ARBA00004167"/>
    </source>
</evidence>
<dbReference type="InterPro" id="IPR029962">
    <property type="entry name" value="TBL"/>
</dbReference>
<evidence type="ECO:0000256" key="7">
    <source>
        <dbReference type="SAM" id="Phobius"/>
    </source>
</evidence>
<accession>A0AAD3TBL8</accession>
<evidence type="ECO:0000256" key="2">
    <source>
        <dbReference type="ARBA" id="ARBA00007727"/>
    </source>
</evidence>
<feature type="transmembrane region" description="Helical" evidence="7">
    <location>
        <begin position="20"/>
        <end position="39"/>
    </location>
</feature>
<keyword evidence="5 7" id="KW-1133">Transmembrane helix</keyword>
<dbReference type="GO" id="GO:0005794">
    <property type="term" value="C:Golgi apparatus"/>
    <property type="evidence" value="ECO:0007669"/>
    <property type="project" value="TreeGrafter"/>
</dbReference>
<reference evidence="10" key="1">
    <citation type="submission" date="2023-05" db="EMBL/GenBank/DDBJ databases">
        <title>Nepenthes gracilis genome sequencing.</title>
        <authorList>
            <person name="Fukushima K."/>
        </authorList>
    </citation>
    <scope>NUCLEOTIDE SEQUENCE</scope>
    <source>
        <strain evidence="10">SING2019-196</strain>
    </source>
</reference>
<dbReference type="Pfam" id="PF14416">
    <property type="entry name" value="PMR5N"/>
    <property type="match status" value="1"/>
</dbReference>
<evidence type="ECO:0000256" key="4">
    <source>
        <dbReference type="ARBA" id="ARBA00022968"/>
    </source>
</evidence>
<sequence>MMKPQGIETPLRKLYKSQKITLQIATAIILFITIIPLFLKTYSSSSSFSSSSSSEVPKDDEISEIAAASSTTEGSGGGSGLRCDIFAGEWVPNPEAPYYTNTSCWVIQDQQNCMKYGRPDTEFMRWRWKPYGCDLPNFNPSQFLEIVRGKSMAFVGDSVGRNQMQSLICLLSRVEYPQDVSYTTDDRFKRFQFKIHNFTVASFWSPFLVKSKEHDPNDTTGTNLYSLYSLYLDEFDESWTTQIEEFDYLIVSDGHWFFRQLIYRHNGCMIGCHLCTVHNLTNYPASYGYRLAFRTAFRAILSREKFKGITYLRTFSPGHFEGGEWNRGGNCLRKRPFESNEAILESVYVDMYNAQIEELRAAEKKGRERGLKFRLIDATHAMLLRPDGHPSSYGHWHSVTKFNDCVHWCLPGPIDIWNDFLLNMMKME</sequence>
<keyword evidence="6 7" id="KW-0472">Membrane</keyword>
<dbReference type="PANTHER" id="PTHR32285:SF48">
    <property type="entry name" value="PROTEIN TRICHOME BIREFRINGENCE-LIKE 19"/>
    <property type="match status" value="1"/>
</dbReference>
<dbReference type="InterPro" id="IPR025846">
    <property type="entry name" value="TBL_N"/>
</dbReference>
<name>A0AAD3TBL8_NEPGR</name>
<dbReference type="GO" id="GO:0016020">
    <property type="term" value="C:membrane"/>
    <property type="evidence" value="ECO:0007669"/>
    <property type="project" value="UniProtKB-SubCell"/>
</dbReference>
<protein>
    <recommendedName>
        <fullName evidence="12">Trichome birefringence-like N-terminal domain-containing protein</fullName>
    </recommendedName>
</protein>
<dbReference type="AlphaFoldDB" id="A0AAD3TBL8"/>
<comment type="subcellular location">
    <subcellularLocation>
        <location evidence="1">Membrane</location>
        <topology evidence="1">Single-pass membrane protein</topology>
    </subcellularLocation>
</comment>
<dbReference type="GO" id="GO:0016413">
    <property type="term" value="F:O-acetyltransferase activity"/>
    <property type="evidence" value="ECO:0007669"/>
    <property type="project" value="InterPro"/>
</dbReference>
<feature type="domain" description="Trichome birefringence-like C-terminal" evidence="8">
    <location>
        <begin position="135"/>
        <end position="424"/>
    </location>
</feature>
<dbReference type="EMBL" id="BSYO01000032">
    <property type="protein sequence ID" value="GMH27170.1"/>
    <property type="molecule type" value="Genomic_DNA"/>
</dbReference>
<dbReference type="PANTHER" id="PTHR32285">
    <property type="entry name" value="PROTEIN TRICHOME BIREFRINGENCE-LIKE 9-RELATED"/>
    <property type="match status" value="1"/>
</dbReference>
<gene>
    <name evidence="10" type="ORF">Nepgr_029013</name>
</gene>
<evidence type="ECO:0000313" key="11">
    <source>
        <dbReference type="Proteomes" id="UP001279734"/>
    </source>
</evidence>
<evidence type="ECO:0008006" key="12">
    <source>
        <dbReference type="Google" id="ProtNLM"/>
    </source>
</evidence>
<dbReference type="Proteomes" id="UP001279734">
    <property type="component" value="Unassembled WGS sequence"/>
</dbReference>
<evidence type="ECO:0000256" key="5">
    <source>
        <dbReference type="ARBA" id="ARBA00022989"/>
    </source>
</evidence>
<comment type="caution">
    <text evidence="10">The sequence shown here is derived from an EMBL/GenBank/DDBJ whole genome shotgun (WGS) entry which is preliminary data.</text>
</comment>
<proteinExistence type="inferred from homology"/>
<keyword evidence="4" id="KW-0735">Signal-anchor</keyword>
<comment type="similarity">
    <text evidence="2">Belongs to the PC-esterase family. TBL subfamily.</text>
</comment>